<gene>
    <name evidence="2" type="ORF">ACFQPF_09470</name>
</gene>
<dbReference type="RefSeq" id="WP_379748957.1">
    <property type="nucleotide sequence ID" value="NZ_JBHTCP010000015.1"/>
</dbReference>
<feature type="domain" description="DSBA-like thioredoxin" evidence="1">
    <location>
        <begin position="3"/>
        <end position="204"/>
    </location>
</feature>
<dbReference type="InterPro" id="IPR036249">
    <property type="entry name" value="Thioredoxin-like_sf"/>
</dbReference>
<accession>A0ABW2NQ08</accession>
<dbReference type="SUPFAM" id="SSF52833">
    <property type="entry name" value="Thioredoxin-like"/>
    <property type="match status" value="1"/>
</dbReference>
<evidence type="ECO:0000313" key="3">
    <source>
        <dbReference type="Proteomes" id="UP001596549"/>
    </source>
</evidence>
<dbReference type="Gene3D" id="3.40.30.10">
    <property type="entry name" value="Glutaredoxin"/>
    <property type="match status" value="1"/>
</dbReference>
<proteinExistence type="predicted"/>
<evidence type="ECO:0000259" key="1">
    <source>
        <dbReference type="Pfam" id="PF01323"/>
    </source>
</evidence>
<protein>
    <submittedName>
        <fullName evidence="2">DsbA family oxidoreductase</fullName>
    </submittedName>
</protein>
<dbReference type="InterPro" id="IPR001853">
    <property type="entry name" value="DSBA-like_thioredoxin_dom"/>
</dbReference>
<organism evidence="2 3">
    <name type="scientific">Fictibacillus iocasae</name>
    <dbReference type="NCBI Taxonomy" id="2715437"/>
    <lineage>
        <taxon>Bacteria</taxon>
        <taxon>Bacillati</taxon>
        <taxon>Bacillota</taxon>
        <taxon>Bacilli</taxon>
        <taxon>Bacillales</taxon>
        <taxon>Fictibacillaceae</taxon>
        <taxon>Fictibacillus</taxon>
    </lineage>
</organism>
<dbReference type="PANTHER" id="PTHR13887:SF41">
    <property type="entry name" value="THIOREDOXIN SUPERFAMILY PROTEIN"/>
    <property type="match status" value="1"/>
</dbReference>
<reference evidence="3" key="1">
    <citation type="journal article" date="2019" name="Int. J. Syst. Evol. Microbiol.">
        <title>The Global Catalogue of Microorganisms (GCM) 10K type strain sequencing project: providing services to taxonomists for standard genome sequencing and annotation.</title>
        <authorList>
            <consortium name="The Broad Institute Genomics Platform"/>
            <consortium name="The Broad Institute Genome Sequencing Center for Infectious Disease"/>
            <person name="Wu L."/>
            <person name="Ma J."/>
        </authorList>
    </citation>
    <scope>NUCLEOTIDE SEQUENCE [LARGE SCALE GENOMIC DNA]</scope>
    <source>
        <strain evidence="3">NBRC 106396</strain>
    </source>
</reference>
<name>A0ABW2NQ08_9BACL</name>
<comment type="caution">
    <text evidence="2">The sequence shown here is derived from an EMBL/GenBank/DDBJ whole genome shotgun (WGS) entry which is preliminary data.</text>
</comment>
<keyword evidence="3" id="KW-1185">Reference proteome</keyword>
<dbReference type="Pfam" id="PF01323">
    <property type="entry name" value="DSBA"/>
    <property type="match status" value="1"/>
</dbReference>
<dbReference type="Proteomes" id="UP001596549">
    <property type="component" value="Unassembled WGS sequence"/>
</dbReference>
<dbReference type="CDD" id="cd03024">
    <property type="entry name" value="DsbA_FrnE"/>
    <property type="match status" value="1"/>
</dbReference>
<dbReference type="PANTHER" id="PTHR13887">
    <property type="entry name" value="GLUTATHIONE S-TRANSFERASE KAPPA"/>
    <property type="match status" value="1"/>
</dbReference>
<dbReference type="EMBL" id="JBHTCP010000015">
    <property type="protein sequence ID" value="MFC7371907.1"/>
    <property type="molecule type" value="Genomic_DNA"/>
</dbReference>
<sequence>MKVEVWSDIACPFCYIGKRKFETALQQFGQSEEVEVEFKSFELDPNAPKGSSMKTYEMLAKKYGMSLEQAKATSENVALQASAVGLEFHFDKTVLTNTRDAHRLIHFADAKDKSKEMKERLLKAYFTDGVDVGDHDVLVRLAEETGLDGEEAALMLSDGSYRAEVERDEAEARELNITGVPFFVFNRKYAVSGAQNPDHFLDVLNQVYEEEKGKPAFKMMNNQSKTEYCSGDNCGEEE</sequence>
<evidence type="ECO:0000313" key="2">
    <source>
        <dbReference type="EMBL" id="MFC7371907.1"/>
    </source>
</evidence>